<evidence type="ECO:0000313" key="15">
    <source>
        <dbReference type="RefSeq" id="XP_041441894.1"/>
    </source>
</evidence>
<sequence>MTSLSFRICSILLLLPALSVRAEHVKGLVGGRVTLPCTYSVTGVATSKCWGRGHCPKSKCLDEILLTDSDGKKVIWNQTERYRLLGNITQGDVSLTISQLTLSDSGTYCCRVEIPGLFNDLKVEIQVRVAEGSFGEDQPLKVSNKTVFICRLVLLLCFILISLTALMLSSLSSNCIL</sequence>
<keyword evidence="9" id="KW-0393">Immunoglobulin domain</keyword>
<dbReference type="PROSITE" id="PS50835">
    <property type="entry name" value="IG_LIKE"/>
    <property type="match status" value="1"/>
</dbReference>
<keyword evidence="7" id="KW-1015">Disulfide bond</keyword>
<protein>
    <submittedName>
        <fullName evidence="15">Hepatitis A virus cellular receptor 1 homolog</fullName>
    </submittedName>
</protein>
<evidence type="ECO:0000256" key="6">
    <source>
        <dbReference type="ARBA" id="ARBA00023136"/>
    </source>
</evidence>
<dbReference type="SMART" id="SM00409">
    <property type="entry name" value="IG"/>
    <property type="match status" value="1"/>
</dbReference>
<reference evidence="15" key="1">
    <citation type="submission" date="2025-08" db="UniProtKB">
        <authorList>
            <consortium name="RefSeq"/>
        </authorList>
    </citation>
    <scope>IDENTIFICATION</scope>
    <source>
        <strain evidence="15">J_2021</strain>
        <tissue evidence="15">Erythrocytes</tissue>
    </source>
</reference>
<evidence type="ECO:0000256" key="11">
    <source>
        <dbReference type="SAM" id="Phobius"/>
    </source>
</evidence>
<dbReference type="GeneID" id="121401381"/>
<keyword evidence="6 11" id="KW-0472">Membrane</keyword>
<name>A0A8J1MJG3_XENLA</name>
<dbReference type="FunFam" id="2.60.40.10:FF:000774">
    <property type="entry name" value="Hepatitis A virus cellular receptor 1"/>
    <property type="match status" value="1"/>
</dbReference>
<feature type="transmembrane region" description="Helical" evidence="11">
    <location>
        <begin position="152"/>
        <end position="171"/>
    </location>
</feature>
<keyword evidence="4 12" id="KW-0732">Signal</keyword>
<dbReference type="Pfam" id="PF07686">
    <property type="entry name" value="V-set"/>
    <property type="match status" value="1"/>
</dbReference>
<evidence type="ECO:0000256" key="1">
    <source>
        <dbReference type="ARBA" id="ARBA00004251"/>
    </source>
</evidence>
<comment type="similarity">
    <text evidence="10">Belongs to the immunoglobulin superfamily. TIM family.</text>
</comment>
<evidence type="ECO:0000313" key="14">
    <source>
        <dbReference type="Proteomes" id="UP000186698"/>
    </source>
</evidence>
<keyword evidence="5 11" id="KW-1133">Transmembrane helix</keyword>
<evidence type="ECO:0000256" key="2">
    <source>
        <dbReference type="ARBA" id="ARBA00022475"/>
    </source>
</evidence>
<evidence type="ECO:0000256" key="8">
    <source>
        <dbReference type="ARBA" id="ARBA00023180"/>
    </source>
</evidence>
<feature type="chain" id="PRO_5035277946" evidence="12">
    <location>
        <begin position="23"/>
        <end position="177"/>
    </location>
</feature>
<gene>
    <name evidence="15" type="primary">LOC121401381</name>
</gene>
<dbReference type="OrthoDB" id="434099at2759"/>
<keyword evidence="14" id="KW-1185">Reference proteome</keyword>
<keyword evidence="2" id="KW-1003">Cell membrane</keyword>
<dbReference type="PANTHER" id="PTHR47009">
    <property type="entry name" value="HEPATITIS A VIRUS CELLULAR RECEPTOR 1 HOMOLOG"/>
    <property type="match status" value="1"/>
</dbReference>
<evidence type="ECO:0000256" key="9">
    <source>
        <dbReference type="ARBA" id="ARBA00023319"/>
    </source>
</evidence>
<dbReference type="RefSeq" id="XP_041441894.1">
    <property type="nucleotide sequence ID" value="XM_041585960.1"/>
</dbReference>
<dbReference type="KEGG" id="xla:121401381"/>
<dbReference type="GO" id="GO:0005886">
    <property type="term" value="C:plasma membrane"/>
    <property type="evidence" value="ECO:0007669"/>
    <property type="project" value="UniProtKB-SubCell"/>
</dbReference>
<dbReference type="GO" id="GO:0001786">
    <property type="term" value="F:phosphatidylserine binding"/>
    <property type="evidence" value="ECO:0000318"/>
    <property type="project" value="GO_Central"/>
</dbReference>
<evidence type="ECO:0000256" key="12">
    <source>
        <dbReference type="SAM" id="SignalP"/>
    </source>
</evidence>
<evidence type="ECO:0000256" key="5">
    <source>
        <dbReference type="ARBA" id="ARBA00022989"/>
    </source>
</evidence>
<dbReference type="GO" id="GO:0060097">
    <property type="term" value="P:cytoskeletal rearrangement involved in phagocytosis, engulfment"/>
    <property type="evidence" value="ECO:0000318"/>
    <property type="project" value="GO_Central"/>
</dbReference>
<evidence type="ECO:0000256" key="10">
    <source>
        <dbReference type="ARBA" id="ARBA00038203"/>
    </source>
</evidence>
<dbReference type="InterPro" id="IPR003599">
    <property type="entry name" value="Ig_sub"/>
</dbReference>
<proteinExistence type="inferred from homology"/>
<evidence type="ECO:0000256" key="7">
    <source>
        <dbReference type="ARBA" id="ARBA00023157"/>
    </source>
</evidence>
<keyword evidence="3 11" id="KW-0812">Transmembrane</keyword>
<dbReference type="InterPro" id="IPR007110">
    <property type="entry name" value="Ig-like_dom"/>
</dbReference>
<feature type="domain" description="Ig-like" evidence="13">
    <location>
        <begin position="16"/>
        <end position="130"/>
    </location>
</feature>
<feature type="signal peptide" evidence="12">
    <location>
        <begin position="1"/>
        <end position="22"/>
    </location>
</feature>
<dbReference type="InterPro" id="IPR013783">
    <property type="entry name" value="Ig-like_fold"/>
</dbReference>
<evidence type="ECO:0000256" key="3">
    <source>
        <dbReference type="ARBA" id="ARBA00022692"/>
    </source>
</evidence>
<dbReference type="Gene3D" id="2.60.40.10">
    <property type="entry name" value="Immunoglobulins"/>
    <property type="match status" value="1"/>
</dbReference>
<dbReference type="PANTHER" id="PTHR47009:SF1">
    <property type="entry name" value="HEPATITIS A VIRUS CELLULAR RECEPTOR 1"/>
    <property type="match status" value="1"/>
</dbReference>
<keyword evidence="15" id="KW-0675">Receptor</keyword>
<evidence type="ECO:0000259" key="13">
    <source>
        <dbReference type="PROSITE" id="PS50835"/>
    </source>
</evidence>
<dbReference type="InterPro" id="IPR036179">
    <property type="entry name" value="Ig-like_dom_sf"/>
</dbReference>
<comment type="subcellular location">
    <subcellularLocation>
        <location evidence="1">Cell membrane</location>
        <topology evidence="1">Single-pass type I membrane protein</topology>
    </subcellularLocation>
</comment>
<dbReference type="AlphaFoldDB" id="A0A8J1MJG3"/>
<dbReference type="InterPro" id="IPR052331">
    <property type="entry name" value="TIM_domain-containing_protein"/>
</dbReference>
<dbReference type="GO" id="GO:0043277">
    <property type="term" value="P:apoptotic cell clearance"/>
    <property type="evidence" value="ECO:0000318"/>
    <property type="project" value="GO_Central"/>
</dbReference>
<evidence type="ECO:0000256" key="4">
    <source>
        <dbReference type="ARBA" id="ARBA00022729"/>
    </source>
</evidence>
<keyword evidence="8" id="KW-0325">Glycoprotein</keyword>
<dbReference type="Proteomes" id="UP000186698">
    <property type="component" value="Chromosome 3L"/>
</dbReference>
<organism evidence="14 15">
    <name type="scientific">Xenopus laevis</name>
    <name type="common">African clawed frog</name>
    <dbReference type="NCBI Taxonomy" id="8355"/>
    <lineage>
        <taxon>Eukaryota</taxon>
        <taxon>Metazoa</taxon>
        <taxon>Chordata</taxon>
        <taxon>Craniata</taxon>
        <taxon>Vertebrata</taxon>
        <taxon>Euteleostomi</taxon>
        <taxon>Amphibia</taxon>
        <taxon>Batrachia</taxon>
        <taxon>Anura</taxon>
        <taxon>Pipoidea</taxon>
        <taxon>Pipidae</taxon>
        <taxon>Xenopodinae</taxon>
        <taxon>Xenopus</taxon>
        <taxon>Xenopus</taxon>
    </lineage>
</organism>
<dbReference type="InterPro" id="IPR013106">
    <property type="entry name" value="Ig_V-set"/>
</dbReference>
<accession>A0A8J1MJG3</accession>
<dbReference type="SUPFAM" id="SSF48726">
    <property type="entry name" value="Immunoglobulin"/>
    <property type="match status" value="1"/>
</dbReference>